<comment type="pathway">
    <text evidence="1">Lipid metabolism.</text>
</comment>
<dbReference type="RefSeq" id="WP_102246583.1">
    <property type="nucleotide sequence ID" value="NZ_CP025682.1"/>
</dbReference>
<evidence type="ECO:0000256" key="2">
    <source>
        <dbReference type="ARBA" id="ARBA00022679"/>
    </source>
</evidence>
<sequence>MNALRSLLFALGLVVTIPPWALFAFLTFPLRAHTRYRIIGSWTRIAMWMARHVLGIRHRIVGGENLPDEPAVILSKHQSAWETLAFQVIFPPICFVLKRELLRIPFFGWGLAQMPFVAIDRKAGKDALAQVVEQGGARLREGFWVVVFPEGTRVAPGTTRRYKIGGAWLATHVGAKVVPVAHNAGEFWPKNAWIKRPGEVVVSIGPPIDAAGREPDEVNAEAEAWIEGEMRRLFPGHYAKG</sequence>
<evidence type="ECO:0000313" key="6">
    <source>
        <dbReference type="Proteomes" id="UP000242205"/>
    </source>
</evidence>
<dbReference type="Pfam" id="PF01553">
    <property type="entry name" value="Acyltransferase"/>
    <property type="match status" value="1"/>
</dbReference>
<dbReference type="Proteomes" id="UP000242205">
    <property type="component" value="Chromosome"/>
</dbReference>
<feature type="domain" description="Phospholipid/glycerol acyltransferase" evidence="4">
    <location>
        <begin position="71"/>
        <end position="185"/>
    </location>
</feature>
<evidence type="ECO:0000313" key="5">
    <source>
        <dbReference type="EMBL" id="AUN94514.1"/>
    </source>
</evidence>
<keyword evidence="3 5" id="KW-0012">Acyltransferase</keyword>
<dbReference type="CDD" id="cd07989">
    <property type="entry name" value="LPLAT_AGPAT-like"/>
    <property type="match status" value="1"/>
</dbReference>
<dbReference type="OrthoDB" id="9812274at2"/>
<evidence type="ECO:0000259" key="4">
    <source>
        <dbReference type="SMART" id="SM00563"/>
    </source>
</evidence>
<dbReference type="AlphaFoldDB" id="A0A2I6S5I7"/>
<proteinExistence type="predicted"/>
<keyword evidence="6" id="KW-1185">Reference proteome</keyword>
<evidence type="ECO:0000256" key="1">
    <source>
        <dbReference type="ARBA" id="ARBA00005189"/>
    </source>
</evidence>
<dbReference type="EMBL" id="CP025682">
    <property type="protein sequence ID" value="AUN94514.1"/>
    <property type="molecule type" value="Genomic_DNA"/>
</dbReference>
<evidence type="ECO:0000256" key="3">
    <source>
        <dbReference type="ARBA" id="ARBA00023315"/>
    </source>
</evidence>
<dbReference type="PANTHER" id="PTHR10434">
    <property type="entry name" value="1-ACYL-SN-GLYCEROL-3-PHOSPHATE ACYLTRANSFERASE"/>
    <property type="match status" value="1"/>
</dbReference>
<dbReference type="InterPro" id="IPR002123">
    <property type="entry name" value="Plipid/glycerol_acylTrfase"/>
</dbReference>
<dbReference type="SMART" id="SM00563">
    <property type="entry name" value="PlsC"/>
    <property type="match status" value="1"/>
</dbReference>
<organism evidence="5 6">
    <name type="scientific">Pseudazoarcus pumilus</name>
    <dbReference type="NCBI Taxonomy" id="2067960"/>
    <lineage>
        <taxon>Bacteria</taxon>
        <taxon>Pseudomonadati</taxon>
        <taxon>Pseudomonadota</taxon>
        <taxon>Betaproteobacteria</taxon>
        <taxon>Rhodocyclales</taxon>
        <taxon>Zoogloeaceae</taxon>
        <taxon>Pseudazoarcus</taxon>
    </lineage>
</organism>
<dbReference type="PANTHER" id="PTHR10434:SF40">
    <property type="entry name" value="1-ACYL-SN-GLYCEROL-3-PHOSPHATE ACYLTRANSFERASE"/>
    <property type="match status" value="1"/>
</dbReference>
<dbReference type="GO" id="GO:0006654">
    <property type="term" value="P:phosphatidic acid biosynthetic process"/>
    <property type="evidence" value="ECO:0007669"/>
    <property type="project" value="TreeGrafter"/>
</dbReference>
<protein>
    <submittedName>
        <fullName evidence="5">1-acyl-sn-glycerol-3-phosphate acyltransferase</fullName>
    </submittedName>
</protein>
<dbReference type="KEGG" id="atw:C0099_05900"/>
<accession>A0A2I6S5I7</accession>
<dbReference type="SUPFAM" id="SSF69593">
    <property type="entry name" value="Glycerol-3-phosphate (1)-acyltransferase"/>
    <property type="match status" value="1"/>
</dbReference>
<name>A0A2I6S5I7_9RHOO</name>
<gene>
    <name evidence="5" type="ORF">C0099_05900</name>
</gene>
<keyword evidence="2 5" id="KW-0808">Transferase</keyword>
<reference evidence="5 6" key="1">
    <citation type="submission" date="2018-01" db="EMBL/GenBank/DDBJ databases">
        <authorList>
            <person name="Fu G.-Y."/>
        </authorList>
    </citation>
    <scope>NUCLEOTIDE SEQUENCE [LARGE SCALE GENOMIC DNA]</scope>
    <source>
        <strain evidence="5 6">SY39</strain>
    </source>
</reference>
<dbReference type="GO" id="GO:0003841">
    <property type="term" value="F:1-acylglycerol-3-phosphate O-acyltransferase activity"/>
    <property type="evidence" value="ECO:0007669"/>
    <property type="project" value="TreeGrafter"/>
</dbReference>